<sequence>GKCPARTRLEIFMVEGNQRSRLPTVQKWKDAGGVLIIGYEAFRNMCTKGCGGRDMAEADLSEVQSLLQDPGADLLVCDEAHTIKNDKTSVTTEIKKAKTRRRIALTGSPLQNNLTEYYHMVDFVRPNILGNTKQFNNRFVNPIKNGQLADSKKEDVQTMKKRTLMLHKKLARIVQRMGPEVLRADLPAKREFVIHVRLSRLQRSLYRYWLENIHGHDKGHFDAFHTLRKIWNHPDSLFASKCGKDDEDDLAAPRQSAELDSDEDAAGNAHNAGKPSGPSCCTGFALNPHISCQLKFD</sequence>
<keyword evidence="11" id="KW-1185">Reference proteome</keyword>
<evidence type="ECO:0000256" key="7">
    <source>
        <dbReference type="ARBA" id="ARBA00023242"/>
    </source>
</evidence>
<comment type="similarity">
    <text evidence="2">Belongs to the SNF2/RAD54 helicase family.</text>
</comment>
<dbReference type="Proteomes" id="UP001190700">
    <property type="component" value="Unassembled WGS sequence"/>
</dbReference>
<dbReference type="InterPro" id="IPR044574">
    <property type="entry name" value="ARIP4-like"/>
</dbReference>
<organism evidence="10 11">
    <name type="scientific">Cymbomonas tetramitiformis</name>
    <dbReference type="NCBI Taxonomy" id="36881"/>
    <lineage>
        <taxon>Eukaryota</taxon>
        <taxon>Viridiplantae</taxon>
        <taxon>Chlorophyta</taxon>
        <taxon>Pyramimonadophyceae</taxon>
        <taxon>Pyramimonadales</taxon>
        <taxon>Pyramimonadaceae</taxon>
        <taxon>Cymbomonas</taxon>
    </lineage>
</organism>
<comment type="subcellular location">
    <subcellularLocation>
        <location evidence="1">Nucleus</location>
    </subcellularLocation>
</comment>
<evidence type="ECO:0000259" key="9">
    <source>
        <dbReference type="PROSITE" id="PS51192"/>
    </source>
</evidence>
<feature type="region of interest" description="Disordered" evidence="8">
    <location>
        <begin position="254"/>
        <end position="276"/>
    </location>
</feature>
<feature type="non-terminal residue" evidence="10">
    <location>
        <position position="1"/>
    </location>
</feature>
<evidence type="ECO:0000256" key="5">
    <source>
        <dbReference type="ARBA" id="ARBA00022840"/>
    </source>
</evidence>
<keyword evidence="4" id="KW-0347">Helicase</keyword>
<gene>
    <name evidence="10" type="ORF">CYMTET_32078</name>
</gene>
<feature type="domain" description="Helicase ATP-binding" evidence="9">
    <location>
        <begin position="64"/>
        <end position="127"/>
    </location>
</feature>
<dbReference type="Gene3D" id="3.40.50.300">
    <property type="entry name" value="P-loop containing nucleotide triphosphate hydrolases"/>
    <property type="match status" value="1"/>
</dbReference>
<evidence type="ECO:0000256" key="1">
    <source>
        <dbReference type="ARBA" id="ARBA00004123"/>
    </source>
</evidence>
<dbReference type="InterPro" id="IPR038718">
    <property type="entry name" value="SNF2-like_sf"/>
</dbReference>
<keyword evidence="7" id="KW-0539">Nucleus</keyword>
<evidence type="ECO:0000313" key="10">
    <source>
        <dbReference type="EMBL" id="KAK3258898.1"/>
    </source>
</evidence>
<dbReference type="Pfam" id="PF00176">
    <property type="entry name" value="SNF2-rel_dom"/>
    <property type="match status" value="1"/>
</dbReference>
<dbReference type="Gene3D" id="3.40.50.10810">
    <property type="entry name" value="Tandem AAA-ATPase domain"/>
    <property type="match status" value="1"/>
</dbReference>
<dbReference type="InterPro" id="IPR014001">
    <property type="entry name" value="Helicase_ATP-bd"/>
</dbReference>
<proteinExistence type="inferred from homology"/>
<dbReference type="GO" id="GO:0004386">
    <property type="term" value="F:helicase activity"/>
    <property type="evidence" value="ECO:0007669"/>
    <property type="project" value="UniProtKB-KW"/>
</dbReference>
<dbReference type="PANTHER" id="PTHR45797:SF1">
    <property type="entry name" value="HELICASE ARIP4"/>
    <property type="match status" value="1"/>
</dbReference>
<dbReference type="GO" id="GO:0005524">
    <property type="term" value="F:ATP binding"/>
    <property type="evidence" value="ECO:0007669"/>
    <property type="project" value="UniProtKB-KW"/>
</dbReference>
<reference evidence="10 11" key="1">
    <citation type="journal article" date="2015" name="Genome Biol. Evol.">
        <title>Comparative Genomics of a Bacterivorous Green Alga Reveals Evolutionary Causalities and Consequences of Phago-Mixotrophic Mode of Nutrition.</title>
        <authorList>
            <person name="Burns J.A."/>
            <person name="Paasch A."/>
            <person name="Narechania A."/>
            <person name="Kim E."/>
        </authorList>
    </citation>
    <scope>NUCLEOTIDE SEQUENCE [LARGE SCALE GENOMIC DNA]</scope>
    <source>
        <strain evidence="10 11">PLY_AMNH</strain>
    </source>
</reference>
<dbReference type="AlphaFoldDB" id="A0AAE0FGC3"/>
<accession>A0AAE0FGC3</accession>
<evidence type="ECO:0000256" key="4">
    <source>
        <dbReference type="ARBA" id="ARBA00022806"/>
    </source>
</evidence>
<dbReference type="GO" id="GO:0016887">
    <property type="term" value="F:ATP hydrolysis activity"/>
    <property type="evidence" value="ECO:0007669"/>
    <property type="project" value="InterPro"/>
</dbReference>
<evidence type="ECO:0000256" key="2">
    <source>
        <dbReference type="ARBA" id="ARBA00007025"/>
    </source>
</evidence>
<name>A0AAE0FGC3_9CHLO</name>
<dbReference type="SUPFAM" id="SSF52540">
    <property type="entry name" value="P-loop containing nucleoside triphosphate hydrolases"/>
    <property type="match status" value="1"/>
</dbReference>
<evidence type="ECO:0000256" key="6">
    <source>
        <dbReference type="ARBA" id="ARBA00023125"/>
    </source>
</evidence>
<evidence type="ECO:0000313" key="11">
    <source>
        <dbReference type="Proteomes" id="UP001190700"/>
    </source>
</evidence>
<dbReference type="GO" id="GO:0003677">
    <property type="term" value="F:DNA binding"/>
    <property type="evidence" value="ECO:0007669"/>
    <property type="project" value="UniProtKB-KW"/>
</dbReference>
<comment type="caution">
    <text evidence="10">The sequence shown here is derived from an EMBL/GenBank/DDBJ whole genome shotgun (WGS) entry which is preliminary data.</text>
</comment>
<dbReference type="EMBL" id="LGRX02019175">
    <property type="protein sequence ID" value="KAK3258898.1"/>
    <property type="molecule type" value="Genomic_DNA"/>
</dbReference>
<dbReference type="PROSITE" id="PS51192">
    <property type="entry name" value="HELICASE_ATP_BIND_1"/>
    <property type="match status" value="1"/>
</dbReference>
<evidence type="ECO:0000256" key="3">
    <source>
        <dbReference type="ARBA" id="ARBA00022741"/>
    </source>
</evidence>
<keyword evidence="3" id="KW-0547">Nucleotide-binding</keyword>
<evidence type="ECO:0000256" key="8">
    <source>
        <dbReference type="SAM" id="MobiDB-lite"/>
    </source>
</evidence>
<keyword evidence="5" id="KW-0067">ATP-binding</keyword>
<dbReference type="GO" id="GO:0005634">
    <property type="term" value="C:nucleus"/>
    <property type="evidence" value="ECO:0007669"/>
    <property type="project" value="UniProtKB-SubCell"/>
</dbReference>
<dbReference type="InterPro" id="IPR027417">
    <property type="entry name" value="P-loop_NTPase"/>
</dbReference>
<dbReference type="PANTHER" id="PTHR45797">
    <property type="entry name" value="RAD54-LIKE"/>
    <property type="match status" value="1"/>
</dbReference>
<keyword evidence="6" id="KW-0238">DNA-binding</keyword>
<dbReference type="InterPro" id="IPR000330">
    <property type="entry name" value="SNF2_N"/>
</dbReference>
<protein>
    <recommendedName>
        <fullName evidence="9">Helicase ATP-binding domain-containing protein</fullName>
    </recommendedName>
</protein>
<keyword evidence="4" id="KW-0378">Hydrolase</keyword>